<feature type="transmembrane region" description="Helical" evidence="2">
    <location>
        <begin position="87"/>
        <end position="106"/>
    </location>
</feature>
<keyword evidence="2" id="KW-1133">Transmembrane helix</keyword>
<accession>A0ABQ4SDS9</accession>
<comment type="caution">
    <text evidence="3">The sequence shown here is derived from an EMBL/GenBank/DDBJ whole genome shotgun (WGS) entry which is preliminary data.</text>
</comment>
<reference evidence="3" key="2">
    <citation type="submission" date="2021-08" db="EMBL/GenBank/DDBJ databases">
        <authorList>
            <person name="Tani A."/>
            <person name="Ola A."/>
            <person name="Ogura Y."/>
            <person name="Katsura K."/>
            <person name="Hayashi T."/>
        </authorList>
    </citation>
    <scope>NUCLEOTIDE SEQUENCE</scope>
    <source>
        <strain evidence="3">DSM 17168</strain>
    </source>
</reference>
<keyword evidence="2" id="KW-0812">Transmembrane</keyword>
<organism evidence="3 4">
    <name type="scientific">Methylobacterium isbiliense</name>
    <dbReference type="NCBI Taxonomy" id="315478"/>
    <lineage>
        <taxon>Bacteria</taxon>
        <taxon>Pseudomonadati</taxon>
        <taxon>Pseudomonadota</taxon>
        <taxon>Alphaproteobacteria</taxon>
        <taxon>Hyphomicrobiales</taxon>
        <taxon>Methylobacteriaceae</taxon>
        <taxon>Methylobacterium</taxon>
    </lineage>
</organism>
<proteinExistence type="predicted"/>
<keyword evidence="2" id="KW-0472">Membrane</keyword>
<evidence type="ECO:0008006" key="5">
    <source>
        <dbReference type="Google" id="ProtNLM"/>
    </source>
</evidence>
<dbReference type="Proteomes" id="UP001055153">
    <property type="component" value="Unassembled WGS sequence"/>
</dbReference>
<feature type="compositionally biased region" description="Polar residues" evidence="1">
    <location>
        <begin position="190"/>
        <end position="200"/>
    </location>
</feature>
<gene>
    <name evidence="3" type="ORF">GMJLKIPL_1836</name>
</gene>
<evidence type="ECO:0000256" key="2">
    <source>
        <dbReference type="SAM" id="Phobius"/>
    </source>
</evidence>
<feature type="transmembrane region" description="Helical" evidence="2">
    <location>
        <begin position="56"/>
        <end position="80"/>
    </location>
</feature>
<evidence type="ECO:0000313" key="4">
    <source>
        <dbReference type="Proteomes" id="UP001055153"/>
    </source>
</evidence>
<dbReference type="EMBL" id="BPQQ01000019">
    <property type="protein sequence ID" value="GJD99918.1"/>
    <property type="molecule type" value="Genomic_DNA"/>
</dbReference>
<sequence length="200" mass="20908">MLPRRLVGSVRRVMKFLHTMGSIGLMGAMASLVVLLSVTPPPSALAGYALMRGAMAAVATWVFLPSLALTLVSGLLAIALNRGFHSAGWAWVKLASGILLFEYGFVGVQGPMQREADRSAAALAGQVDPATLAGSLGAERGTLWVLLAVATANVMLGIWRPRLSRVRGDSRPRNSNPAGTGAADRPQAAKLNTTAPHTLT</sequence>
<feature type="region of interest" description="Disordered" evidence="1">
    <location>
        <begin position="167"/>
        <end position="200"/>
    </location>
</feature>
<reference evidence="3" key="1">
    <citation type="journal article" date="2021" name="Front. Microbiol.">
        <title>Comprehensive Comparative Genomics and Phenotyping of Methylobacterium Species.</title>
        <authorList>
            <person name="Alessa O."/>
            <person name="Ogura Y."/>
            <person name="Fujitani Y."/>
            <person name="Takami H."/>
            <person name="Hayashi T."/>
            <person name="Sahin N."/>
            <person name="Tani A."/>
        </authorList>
    </citation>
    <scope>NUCLEOTIDE SEQUENCE</scope>
    <source>
        <strain evidence="3">DSM 17168</strain>
    </source>
</reference>
<name>A0ABQ4SDS9_9HYPH</name>
<evidence type="ECO:0000256" key="1">
    <source>
        <dbReference type="SAM" id="MobiDB-lite"/>
    </source>
</evidence>
<protein>
    <recommendedName>
        <fullName evidence="5">DUF2269 domain-containing protein</fullName>
    </recommendedName>
</protein>
<feature type="transmembrane region" description="Helical" evidence="2">
    <location>
        <begin position="141"/>
        <end position="159"/>
    </location>
</feature>
<evidence type="ECO:0000313" key="3">
    <source>
        <dbReference type="EMBL" id="GJD99918.1"/>
    </source>
</evidence>
<keyword evidence="4" id="KW-1185">Reference proteome</keyword>